<reference evidence="1 2" key="1">
    <citation type="submission" date="2013-02" db="EMBL/GenBank/DDBJ databases">
        <title>The Genome Sequence of Acinetobacter guillouiae NIPH 991.</title>
        <authorList>
            <consortium name="The Broad Institute Genome Sequencing Platform"/>
            <consortium name="The Broad Institute Genome Sequencing Center for Infectious Disease"/>
            <person name="Cerqueira G."/>
            <person name="Feldgarden M."/>
            <person name="Courvalin P."/>
            <person name="Perichon B."/>
            <person name="Grillot-Courvalin C."/>
            <person name="Clermont D."/>
            <person name="Rocha E."/>
            <person name="Yoon E.-J."/>
            <person name="Nemec A."/>
            <person name="Walker B."/>
            <person name="Young S.K."/>
            <person name="Zeng Q."/>
            <person name="Gargeya S."/>
            <person name="Fitzgerald M."/>
            <person name="Haas B."/>
            <person name="Abouelleil A."/>
            <person name="Alvarado L."/>
            <person name="Arachchi H.M."/>
            <person name="Berlin A.M."/>
            <person name="Chapman S.B."/>
            <person name="Dewar J."/>
            <person name="Goldberg J."/>
            <person name="Griggs A."/>
            <person name="Gujja S."/>
            <person name="Hansen M."/>
            <person name="Howarth C."/>
            <person name="Imamovic A."/>
            <person name="Larimer J."/>
            <person name="McCowan C."/>
            <person name="Murphy C."/>
            <person name="Neiman D."/>
            <person name="Pearson M."/>
            <person name="Priest M."/>
            <person name="Roberts A."/>
            <person name="Saif S."/>
            <person name="Shea T."/>
            <person name="Sisk P."/>
            <person name="Sykes S."/>
            <person name="Wortman J."/>
            <person name="Nusbaum C."/>
            <person name="Birren B."/>
        </authorList>
    </citation>
    <scope>NUCLEOTIDE SEQUENCE [LARGE SCALE GENOMIC DNA]</scope>
    <source>
        <strain evidence="1 2">NIPH 991</strain>
    </source>
</reference>
<keyword evidence="2" id="KW-1185">Reference proteome</keyword>
<gene>
    <name evidence="1" type="ORF">F964_04289</name>
</gene>
<proteinExistence type="predicted"/>
<organism evidence="1 2">
    <name type="scientific">Acinetobacter guillouiae NIPH 991</name>
    <dbReference type="NCBI Taxonomy" id="1217656"/>
    <lineage>
        <taxon>Bacteria</taxon>
        <taxon>Pseudomonadati</taxon>
        <taxon>Pseudomonadota</taxon>
        <taxon>Gammaproteobacteria</taxon>
        <taxon>Moraxellales</taxon>
        <taxon>Moraxellaceae</taxon>
        <taxon>Acinetobacter</taxon>
    </lineage>
</organism>
<accession>N8Y7G2</accession>
<dbReference type="EMBL" id="APPJ01000014">
    <property type="protein sequence ID" value="ENV15563.1"/>
    <property type="molecule type" value="Genomic_DNA"/>
</dbReference>
<evidence type="ECO:0000313" key="2">
    <source>
        <dbReference type="Proteomes" id="UP000013148"/>
    </source>
</evidence>
<comment type="caution">
    <text evidence="1">The sequence shown here is derived from an EMBL/GenBank/DDBJ whole genome shotgun (WGS) entry which is preliminary data.</text>
</comment>
<evidence type="ECO:0000313" key="1">
    <source>
        <dbReference type="EMBL" id="ENV15563.1"/>
    </source>
</evidence>
<dbReference type="eggNOG" id="COG3108">
    <property type="taxonomic scope" value="Bacteria"/>
</dbReference>
<dbReference type="Proteomes" id="UP000013148">
    <property type="component" value="Unassembled WGS sequence"/>
</dbReference>
<dbReference type="AlphaFoldDB" id="N8Y7G2"/>
<dbReference type="Gene3D" id="3.30.1380.10">
    <property type="match status" value="1"/>
</dbReference>
<name>N8Y7G2_ACIGI</name>
<dbReference type="PATRIC" id="fig|1217656.3.peg.4229"/>
<sequence length="259" mass="29326">MRSLQIEMNKKYLIGFILCLSACSQNNSNTIHAMRTVQQASPQVPLKADFPEQQGILKQEKNLPPAYLKWLSEPENAGKVQAYQRFLKQQGISAYIPTFEFLQTARDWQQCDASEFEVPPQELWSNIVPTLRILNRLVDEKILTQFSVTSVYRNFKLNQCAKGAASSKHIFNAALDFRIGDENPDLNQQLMIQENKAKLCQFWLDSGEELHMGLGVYASGQIHIDSAGFRTWGADHRYSSSPCINNALIGNNKKVSESP</sequence>
<dbReference type="HOGENOM" id="CLU_094850_0_0_6"/>
<dbReference type="InterPro" id="IPR009045">
    <property type="entry name" value="Zn_M74/Hedgehog-like"/>
</dbReference>
<protein>
    <submittedName>
        <fullName evidence="1">Uncharacterized protein</fullName>
    </submittedName>
</protein>
<dbReference type="SUPFAM" id="SSF55166">
    <property type="entry name" value="Hedgehog/DD-peptidase"/>
    <property type="match status" value="1"/>
</dbReference>